<feature type="transmembrane region" description="Helical" evidence="1">
    <location>
        <begin position="70"/>
        <end position="87"/>
    </location>
</feature>
<accession>A0A502ET26</accession>
<protein>
    <submittedName>
        <fullName evidence="2">Uncharacterized protein</fullName>
    </submittedName>
</protein>
<dbReference type="OrthoDB" id="1367783at2"/>
<keyword evidence="1" id="KW-1133">Transmembrane helix</keyword>
<feature type="transmembrane region" description="Helical" evidence="1">
    <location>
        <begin position="12"/>
        <end position="42"/>
    </location>
</feature>
<feature type="transmembrane region" description="Helical" evidence="1">
    <location>
        <begin position="49"/>
        <end position="64"/>
    </location>
</feature>
<keyword evidence="1" id="KW-0472">Membrane</keyword>
<dbReference type="AlphaFoldDB" id="A0A502ET26"/>
<proteinExistence type="predicted"/>
<comment type="caution">
    <text evidence="2">The sequence shown here is derived from an EMBL/GenBank/DDBJ whole genome shotgun (WGS) entry which is preliminary data.</text>
</comment>
<gene>
    <name evidence="2" type="ORF">EAH81_11865</name>
</gene>
<sequence length="96" mass="10913">MKTIFKIIEIINIAALMFVLAGGYGLPFTGALQVLAAILFVLIFPKNKLIYIYFALVILFFSFWEGGFGWLFVIPICLIFFLTIIIYHQKAKLTTS</sequence>
<dbReference type="Proteomes" id="UP000319700">
    <property type="component" value="Unassembled WGS sequence"/>
</dbReference>
<organism evidence="2 3">
    <name type="scientific">Flavobacterium pectinovorum</name>
    <dbReference type="NCBI Taxonomy" id="29533"/>
    <lineage>
        <taxon>Bacteria</taxon>
        <taxon>Pseudomonadati</taxon>
        <taxon>Bacteroidota</taxon>
        <taxon>Flavobacteriia</taxon>
        <taxon>Flavobacteriales</taxon>
        <taxon>Flavobacteriaceae</taxon>
        <taxon>Flavobacterium</taxon>
    </lineage>
</organism>
<dbReference type="RefSeq" id="WP_140507173.1">
    <property type="nucleotide sequence ID" value="NZ_RCZH01000007.1"/>
</dbReference>
<evidence type="ECO:0000256" key="1">
    <source>
        <dbReference type="SAM" id="Phobius"/>
    </source>
</evidence>
<evidence type="ECO:0000313" key="3">
    <source>
        <dbReference type="Proteomes" id="UP000319700"/>
    </source>
</evidence>
<name>A0A502ET26_9FLAO</name>
<keyword evidence="1" id="KW-0812">Transmembrane</keyword>
<reference evidence="2 3" key="1">
    <citation type="journal article" date="2019" name="Environ. Microbiol.">
        <title>Species interactions and distinct microbial communities in high Arctic permafrost affected cryosols are associated with the CH4 and CO2 gas fluxes.</title>
        <authorList>
            <person name="Altshuler I."/>
            <person name="Hamel J."/>
            <person name="Turney S."/>
            <person name="Magnuson E."/>
            <person name="Levesque R."/>
            <person name="Greer C."/>
            <person name="Whyte L.G."/>
        </authorList>
    </citation>
    <scope>NUCLEOTIDE SEQUENCE [LARGE SCALE GENOMIC DNA]</scope>
    <source>
        <strain evidence="2 3">42</strain>
    </source>
</reference>
<dbReference type="EMBL" id="RCZH01000007">
    <property type="protein sequence ID" value="TPG39989.1"/>
    <property type="molecule type" value="Genomic_DNA"/>
</dbReference>
<evidence type="ECO:0000313" key="2">
    <source>
        <dbReference type="EMBL" id="TPG39989.1"/>
    </source>
</evidence>
<keyword evidence="3" id="KW-1185">Reference proteome</keyword>